<dbReference type="RefSeq" id="WP_161037432.1">
    <property type="nucleotide sequence ID" value="NZ_WWCM01000001.1"/>
</dbReference>
<keyword evidence="1" id="KW-0472">Membrane</keyword>
<feature type="transmembrane region" description="Helical" evidence="1">
    <location>
        <begin position="129"/>
        <end position="147"/>
    </location>
</feature>
<evidence type="ECO:0000313" key="2">
    <source>
        <dbReference type="EMBL" id="MYM38013.1"/>
    </source>
</evidence>
<reference evidence="2 3" key="1">
    <citation type="submission" date="2019-12" db="EMBL/GenBank/DDBJ databases">
        <title>Novel species isolated from a subtropical stream in China.</title>
        <authorList>
            <person name="Lu H."/>
        </authorList>
    </citation>
    <scope>NUCLEOTIDE SEQUENCE [LARGE SCALE GENOMIC DNA]</scope>
    <source>
        <strain evidence="2 3">CY13W</strain>
    </source>
</reference>
<proteinExistence type="predicted"/>
<dbReference type="EMBL" id="WWCM01000001">
    <property type="protein sequence ID" value="MYM38013.1"/>
    <property type="molecule type" value="Genomic_DNA"/>
</dbReference>
<protein>
    <submittedName>
        <fullName evidence="2">Uncharacterized protein</fullName>
    </submittedName>
</protein>
<keyword evidence="1" id="KW-1133">Transmembrane helix</keyword>
<organism evidence="2 3">
    <name type="scientific">Duganella qianjiadongensis</name>
    <dbReference type="NCBI Taxonomy" id="2692176"/>
    <lineage>
        <taxon>Bacteria</taxon>
        <taxon>Pseudomonadati</taxon>
        <taxon>Pseudomonadota</taxon>
        <taxon>Betaproteobacteria</taxon>
        <taxon>Burkholderiales</taxon>
        <taxon>Oxalobacteraceae</taxon>
        <taxon>Telluria group</taxon>
        <taxon>Duganella</taxon>
    </lineage>
</organism>
<feature type="transmembrane region" description="Helical" evidence="1">
    <location>
        <begin position="71"/>
        <end position="98"/>
    </location>
</feature>
<accession>A0ABW9VEX2</accession>
<dbReference type="Proteomes" id="UP000478090">
    <property type="component" value="Unassembled WGS sequence"/>
</dbReference>
<keyword evidence="1" id="KW-0812">Transmembrane</keyword>
<comment type="caution">
    <text evidence="2">The sequence shown here is derived from an EMBL/GenBank/DDBJ whole genome shotgun (WGS) entry which is preliminary data.</text>
</comment>
<feature type="transmembrane region" description="Helical" evidence="1">
    <location>
        <begin position="36"/>
        <end position="59"/>
    </location>
</feature>
<gene>
    <name evidence="2" type="ORF">GTP27_01595</name>
</gene>
<feature type="transmembrane region" description="Helical" evidence="1">
    <location>
        <begin position="104"/>
        <end position="122"/>
    </location>
</feature>
<evidence type="ECO:0000313" key="3">
    <source>
        <dbReference type="Proteomes" id="UP000478090"/>
    </source>
</evidence>
<evidence type="ECO:0000256" key="1">
    <source>
        <dbReference type="SAM" id="Phobius"/>
    </source>
</evidence>
<keyword evidence="3" id="KW-1185">Reference proteome</keyword>
<sequence length="157" mass="16762">MNQWIRRGLGILALGGGAIGLSGGMMTTMQAPATLASVLIIFPAMAFFLWGIWCGVQMLEAGAQAVHCNAIFWLVQVPIIQGSSFGYLAFCGAQIQVFLKTNPAELGFFASMFGAQFGVYLGRALERSAFGINLFAVAMVFLLLRSLPVQASCVKSD</sequence>
<name>A0ABW9VEX2_9BURK</name>